<reference evidence="2 3" key="1">
    <citation type="journal article" date="2017" name="Mol. Biol. Evol.">
        <title>The 4-celled Tetrabaena socialis nuclear genome reveals the essential components for genetic control of cell number at the origin of multicellularity in the volvocine lineage.</title>
        <authorList>
            <person name="Featherston J."/>
            <person name="Arakaki Y."/>
            <person name="Hanschen E.R."/>
            <person name="Ferris P.J."/>
            <person name="Michod R.E."/>
            <person name="Olson B.J.S.C."/>
            <person name="Nozaki H."/>
            <person name="Durand P.M."/>
        </authorList>
    </citation>
    <scope>NUCLEOTIDE SEQUENCE [LARGE SCALE GENOMIC DNA]</scope>
    <source>
        <strain evidence="2 3">NIES-571</strain>
    </source>
</reference>
<protein>
    <submittedName>
        <fullName evidence="2">Protein PLANT CADMIUM RESISTANCE 3</fullName>
    </submittedName>
</protein>
<proteinExistence type="predicted"/>
<evidence type="ECO:0000256" key="1">
    <source>
        <dbReference type="SAM" id="MobiDB-lite"/>
    </source>
</evidence>
<organism evidence="2 3">
    <name type="scientific">Tetrabaena socialis</name>
    <dbReference type="NCBI Taxonomy" id="47790"/>
    <lineage>
        <taxon>Eukaryota</taxon>
        <taxon>Viridiplantae</taxon>
        <taxon>Chlorophyta</taxon>
        <taxon>core chlorophytes</taxon>
        <taxon>Chlorophyceae</taxon>
        <taxon>CS clade</taxon>
        <taxon>Chlamydomonadales</taxon>
        <taxon>Tetrabaenaceae</taxon>
        <taxon>Tetrabaena</taxon>
    </lineage>
</organism>
<accession>A0A2J7ZZ62</accession>
<comment type="caution">
    <text evidence="2">The sequence shown here is derived from an EMBL/GenBank/DDBJ whole genome shotgun (WGS) entry which is preliminary data.</text>
</comment>
<name>A0A2J7ZZ62_9CHLO</name>
<sequence>MAAENAWSTGLCNCCADPGGCGTCFCSFCCAPCQYGKNVERIPASEVYCGSNCCGAGCCFCLLGLMSFVPGVGLSCFVHMGARNYIRMKYGIPGNGCSDCATTWCCIPCALCQESRELTIRQAVQEKKEIKSDQVAPAPVAAAAAAPAQTVNQSVNITIQAPAAAPAPPTPPTPPPQQQYASPPQQYAPPPQQYAPPPQQYAPPPQQYAPQPQYAPPPPQYAQPYPAPSPYPPPYGAPQPQYVAQPVYLPAPVMYQERRRSRSSSSSDEE</sequence>
<dbReference type="InterPro" id="IPR006461">
    <property type="entry name" value="PLAC_motif_containing"/>
</dbReference>
<dbReference type="NCBIfam" id="TIGR01571">
    <property type="entry name" value="A_thal_Cys_rich"/>
    <property type="match status" value="1"/>
</dbReference>
<evidence type="ECO:0000313" key="3">
    <source>
        <dbReference type="Proteomes" id="UP000236333"/>
    </source>
</evidence>
<dbReference type="PANTHER" id="PTHR15907">
    <property type="entry name" value="DUF614 FAMILY PROTEIN-RELATED"/>
    <property type="match status" value="1"/>
</dbReference>
<dbReference type="EMBL" id="PGGS01000296">
    <property type="protein sequence ID" value="PNH05560.1"/>
    <property type="molecule type" value="Genomic_DNA"/>
</dbReference>
<feature type="compositionally biased region" description="Pro residues" evidence="1">
    <location>
        <begin position="165"/>
        <end position="177"/>
    </location>
</feature>
<keyword evidence="3" id="KW-1185">Reference proteome</keyword>
<evidence type="ECO:0000313" key="2">
    <source>
        <dbReference type="EMBL" id="PNH05560.1"/>
    </source>
</evidence>
<feature type="region of interest" description="Disordered" evidence="1">
    <location>
        <begin position="163"/>
        <end position="243"/>
    </location>
</feature>
<dbReference type="AlphaFoldDB" id="A0A2J7ZZ62"/>
<dbReference type="OrthoDB" id="535625at2759"/>
<gene>
    <name evidence="2" type="ORF">TSOC_008171</name>
</gene>
<dbReference type="Proteomes" id="UP000236333">
    <property type="component" value="Unassembled WGS sequence"/>
</dbReference>
<feature type="compositionally biased region" description="Pro residues" evidence="1">
    <location>
        <begin position="186"/>
        <end position="237"/>
    </location>
</feature>
<dbReference type="Pfam" id="PF04749">
    <property type="entry name" value="PLAC8"/>
    <property type="match status" value="1"/>
</dbReference>